<reference evidence="1" key="1">
    <citation type="submission" date="2022-08" db="EMBL/GenBank/DDBJ databases">
        <title>Genome Sequence of Lecanicillium fungicola.</title>
        <authorList>
            <person name="Buettner E."/>
        </authorList>
    </citation>
    <scope>NUCLEOTIDE SEQUENCE</scope>
    <source>
        <strain evidence="1">Babe33</strain>
    </source>
</reference>
<dbReference type="EMBL" id="JANJQO010002150">
    <property type="protein sequence ID" value="KAJ2967928.1"/>
    <property type="molecule type" value="Genomic_DNA"/>
</dbReference>
<protein>
    <submittedName>
        <fullName evidence="1">Uncharacterized protein</fullName>
    </submittedName>
</protein>
<gene>
    <name evidence="1" type="ORF">NQ176_g9430</name>
</gene>
<comment type="caution">
    <text evidence="1">The sequence shown here is derived from an EMBL/GenBank/DDBJ whole genome shotgun (WGS) entry which is preliminary data.</text>
</comment>
<dbReference type="Proteomes" id="UP001143910">
    <property type="component" value="Unassembled WGS sequence"/>
</dbReference>
<keyword evidence="2" id="KW-1185">Reference proteome</keyword>
<name>A0ACC1MN25_9HYPO</name>
<evidence type="ECO:0000313" key="2">
    <source>
        <dbReference type="Proteomes" id="UP001143910"/>
    </source>
</evidence>
<sequence>MSSLRNAVERRVHRERAQPLERRRLGLLEKHKDYSKRAKDYNKKQAQLKQLRAKAADRNEDEFYFGMMSRKGPGARIKVGKSWNGTVEGDRGNKVLDVNTTRLLKTQDMGYIRTMKQIATKELTRLEEQIIMTRGIDRLDETANDEVDEDEFKHLDSDENEDESPAKREKARSNVARKILFFDNEMEQEDAMEEHLEHEEREAENEDEEGCQDEQKKEGQSDRGAALRRLQRQLENTRKKLKSLMDAEGALEAQRAKMAKTATSGGLTRRGKKITVRTRKR</sequence>
<proteinExistence type="predicted"/>
<accession>A0ACC1MN25</accession>
<evidence type="ECO:0000313" key="1">
    <source>
        <dbReference type="EMBL" id="KAJ2967928.1"/>
    </source>
</evidence>
<organism evidence="1 2">
    <name type="scientific">Zarea fungicola</name>
    <dbReference type="NCBI Taxonomy" id="93591"/>
    <lineage>
        <taxon>Eukaryota</taxon>
        <taxon>Fungi</taxon>
        <taxon>Dikarya</taxon>
        <taxon>Ascomycota</taxon>
        <taxon>Pezizomycotina</taxon>
        <taxon>Sordariomycetes</taxon>
        <taxon>Hypocreomycetidae</taxon>
        <taxon>Hypocreales</taxon>
        <taxon>Cordycipitaceae</taxon>
        <taxon>Zarea</taxon>
    </lineage>
</organism>